<dbReference type="Proteomes" id="UP000481153">
    <property type="component" value="Unassembled WGS sequence"/>
</dbReference>
<dbReference type="EMBL" id="VJMJ01000002">
    <property type="protein sequence ID" value="KAF0745394.1"/>
    <property type="molecule type" value="Genomic_DNA"/>
</dbReference>
<reference evidence="2 3" key="1">
    <citation type="submission" date="2019-07" db="EMBL/GenBank/DDBJ databases">
        <title>Genomics analysis of Aphanomyces spp. identifies a new class of oomycete effector associated with host adaptation.</title>
        <authorList>
            <person name="Gaulin E."/>
        </authorList>
    </citation>
    <scope>NUCLEOTIDE SEQUENCE [LARGE SCALE GENOMIC DNA]</scope>
    <source>
        <strain evidence="2 3">ATCC 201684</strain>
    </source>
</reference>
<accession>A0A6G0XXQ5</accession>
<keyword evidence="3" id="KW-1185">Reference proteome</keyword>
<evidence type="ECO:0000313" key="2">
    <source>
        <dbReference type="EMBL" id="KAF0745394.1"/>
    </source>
</evidence>
<dbReference type="AlphaFoldDB" id="A0A6G0XXQ5"/>
<protein>
    <submittedName>
        <fullName evidence="2">Uncharacterized protein</fullName>
    </submittedName>
</protein>
<proteinExistence type="predicted"/>
<gene>
    <name evidence="2" type="ORF">Ae201684_000414</name>
</gene>
<dbReference type="VEuPathDB" id="FungiDB:AeMF1_001279"/>
<sequence>MVLLQSHRGPPTLPNTGVVLKPPQPARVSAEDHGESGDFVSLGLKTTANSMEGETDGWNTNLSFVSEMSQMDIHNGDRISTISFTSLDDSDDIAEAKI</sequence>
<comment type="caution">
    <text evidence="2">The sequence shown here is derived from an EMBL/GenBank/DDBJ whole genome shotgun (WGS) entry which is preliminary data.</text>
</comment>
<organism evidence="2 3">
    <name type="scientific">Aphanomyces euteiches</name>
    <dbReference type="NCBI Taxonomy" id="100861"/>
    <lineage>
        <taxon>Eukaryota</taxon>
        <taxon>Sar</taxon>
        <taxon>Stramenopiles</taxon>
        <taxon>Oomycota</taxon>
        <taxon>Saprolegniomycetes</taxon>
        <taxon>Saprolegniales</taxon>
        <taxon>Verrucalvaceae</taxon>
        <taxon>Aphanomyces</taxon>
    </lineage>
</organism>
<evidence type="ECO:0000313" key="3">
    <source>
        <dbReference type="Proteomes" id="UP000481153"/>
    </source>
</evidence>
<feature type="region of interest" description="Disordered" evidence="1">
    <location>
        <begin position="1"/>
        <end position="39"/>
    </location>
</feature>
<name>A0A6G0XXQ5_9STRA</name>
<evidence type="ECO:0000256" key="1">
    <source>
        <dbReference type="SAM" id="MobiDB-lite"/>
    </source>
</evidence>